<keyword evidence="3" id="KW-1185">Reference proteome</keyword>
<dbReference type="AlphaFoldDB" id="A0A6P5AXZ1"/>
<evidence type="ECO:0000313" key="4">
    <source>
        <dbReference type="RefSeq" id="XP_019646951.1"/>
    </source>
</evidence>
<dbReference type="GO" id="GO:0016491">
    <property type="term" value="F:oxidoreductase activity"/>
    <property type="evidence" value="ECO:0007669"/>
    <property type="project" value="UniProtKB-KW"/>
</dbReference>
<name>A0A6P5AXZ1_BRABE</name>
<evidence type="ECO:0000259" key="2">
    <source>
        <dbReference type="Pfam" id="PF02668"/>
    </source>
</evidence>
<feature type="domain" description="TauD/TfdA-like" evidence="2">
    <location>
        <begin position="91"/>
        <end position="380"/>
    </location>
</feature>
<dbReference type="RefSeq" id="XP_019646951.1">
    <property type="nucleotide sequence ID" value="XM_019791392.1"/>
</dbReference>
<evidence type="ECO:0000256" key="1">
    <source>
        <dbReference type="ARBA" id="ARBA00023002"/>
    </source>
</evidence>
<dbReference type="GeneID" id="109487403"/>
<gene>
    <name evidence="4" type="primary">LOC109487403</name>
</gene>
<dbReference type="PANTHER" id="PTHR10696">
    <property type="entry name" value="GAMMA-BUTYROBETAINE HYDROXYLASE-RELATED"/>
    <property type="match status" value="1"/>
</dbReference>
<organism evidence="3 4">
    <name type="scientific">Branchiostoma belcheri</name>
    <name type="common">Amphioxus</name>
    <dbReference type="NCBI Taxonomy" id="7741"/>
    <lineage>
        <taxon>Eukaryota</taxon>
        <taxon>Metazoa</taxon>
        <taxon>Chordata</taxon>
        <taxon>Cephalochordata</taxon>
        <taxon>Leptocardii</taxon>
        <taxon>Amphioxiformes</taxon>
        <taxon>Branchiostomatidae</taxon>
        <taxon>Branchiostoma</taxon>
    </lineage>
</organism>
<dbReference type="Gene3D" id="3.60.130.10">
    <property type="entry name" value="Clavaminate synthase-like"/>
    <property type="match status" value="1"/>
</dbReference>
<sequence>MLPGAPAIMKSASQALTRAARPLLVPRARALGLAAPELVQSDNLPKYNAAKLAGRPFMPGSESKGLPATLNPIRVDFPAVFHPKAPGDADRLPLEEWGAMVREIVDRELPNTGVLLFRGLPIRTREDYARLFDGTGLAPRDYVGHAGRREQLDTNVYSSNDDPLEYTIDIHTELSFMPAPPQKVIFCCIKSPGEHGGGETPVTDMRGVMRDLDSSLLDRVRTRQIRYVRNIPDKSRSSWNWQSNMHTGDREEVERFLTGKGFSYRWNADDSLSYWFSTDGLCEHPGSGETYWFNQMTEHNGSCFKVHPEFMNETKDISQFPKHTSYGDGEEFSAEDLAHVREVQWKNSYGFHWRVGDVLVMDNFMVGHGRMGCNPGVTERKIIASITKN</sequence>
<dbReference type="OrthoDB" id="408743at2759"/>
<dbReference type="InterPro" id="IPR050411">
    <property type="entry name" value="AlphaKG_dependent_hydroxylases"/>
</dbReference>
<dbReference type="KEGG" id="bbel:109487403"/>
<dbReference type="Pfam" id="PF02668">
    <property type="entry name" value="TauD"/>
    <property type="match status" value="1"/>
</dbReference>
<keyword evidence="1" id="KW-0560">Oxidoreductase</keyword>
<proteinExistence type="predicted"/>
<dbReference type="SUPFAM" id="SSF51197">
    <property type="entry name" value="Clavaminate synthase-like"/>
    <property type="match status" value="1"/>
</dbReference>
<dbReference type="Proteomes" id="UP000515135">
    <property type="component" value="Unplaced"/>
</dbReference>
<accession>A0A6P5AXZ1</accession>
<dbReference type="InterPro" id="IPR003819">
    <property type="entry name" value="TauD/TfdA-like"/>
</dbReference>
<dbReference type="InterPro" id="IPR042098">
    <property type="entry name" value="TauD-like_sf"/>
</dbReference>
<protein>
    <submittedName>
        <fullName evidence="4">Uncharacterized protein LOC109487403</fullName>
    </submittedName>
</protein>
<reference evidence="4" key="1">
    <citation type="submission" date="2025-08" db="UniProtKB">
        <authorList>
            <consortium name="RefSeq"/>
        </authorList>
    </citation>
    <scope>IDENTIFICATION</scope>
    <source>
        <tissue evidence="4">Gonad</tissue>
    </source>
</reference>
<evidence type="ECO:0000313" key="3">
    <source>
        <dbReference type="Proteomes" id="UP000515135"/>
    </source>
</evidence>
<dbReference type="PANTHER" id="PTHR10696:SF21">
    <property type="entry name" value="TAUD_TFDA-LIKE DOMAIN-CONTAINING PROTEIN"/>
    <property type="match status" value="1"/>
</dbReference>